<reference evidence="2 3" key="1">
    <citation type="submission" date="2024-01" db="EMBL/GenBank/DDBJ databases">
        <authorList>
            <person name="Allen C."/>
            <person name="Tagirdzhanova G."/>
        </authorList>
    </citation>
    <scope>NUCLEOTIDE SEQUENCE [LARGE SCALE GENOMIC DNA]</scope>
</reference>
<protein>
    <recommendedName>
        <fullName evidence="4">Saponin hydrolase</fullName>
    </recommendedName>
</protein>
<evidence type="ECO:0000256" key="1">
    <source>
        <dbReference type="SAM" id="SignalP"/>
    </source>
</evidence>
<gene>
    <name evidence="2" type="ORF">SBRCBS47491_003491</name>
</gene>
<evidence type="ECO:0000313" key="3">
    <source>
        <dbReference type="Proteomes" id="UP001642406"/>
    </source>
</evidence>
<dbReference type="InterPro" id="IPR011042">
    <property type="entry name" value="6-blade_b-propeller_TolB-like"/>
</dbReference>
<proteinExistence type="predicted"/>
<dbReference type="Proteomes" id="UP001642406">
    <property type="component" value="Unassembled WGS sequence"/>
</dbReference>
<dbReference type="SUPFAM" id="SSF82171">
    <property type="entry name" value="DPP6 N-terminal domain-like"/>
    <property type="match status" value="1"/>
</dbReference>
<feature type="chain" id="PRO_5047435218" description="Saponin hydrolase" evidence="1">
    <location>
        <begin position="23"/>
        <end position="643"/>
    </location>
</feature>
<evidence type="ECO:0008006" key="4">
    <source>
        <dbReference type="Google" id="ProtNLM"/>
    </source>
</evidence>
<dbReference type="Gene3D" id="2.120.10.30">
    <property type="entry name" value="TolB, C-terminal domain"/>
    <property type="match status" value="1"/>
</dbReference>
<evidence type="ECO:0000313" key="2">
    <source>
        <dbReference type="EMBL" id="CAK7218384.1"/>
    </source>
</evidence>
<organism evidence="2 3">
    <name type="scientific">Sporothrix bragantina</name>
    <dbReference type="NCBI Taxonomy" id="671064"/>
    <lineage>
        <taxon>Eukaryota</taxon>
        <taxon>Fungi</taxon>
        <taxon>Dikarya</taxon>
        <taxon>Ascomycota</taxon>
        <taxon>Pezizomycotina</taxon>
        <taxon>Sordariomycetes</taxon>
        <taxon>Sordariomycetidae</taxon>
        <taxon>Ophiostomatales</taxon>
        <taxon>Ophiostomataceae</taxon>
        <taxon>Sporothrix</taxon>
    </lineage>
</organism>
<sequence length="643" mass="68797">MRLHATATAACLIGLSASTVLASTAIPSPPSPEPVSITELPLPPIVSNNNTGACTTKINPRRTGCLANGVFNTFQSGDFLPDGKHVLAQVIFAGAPAAPDPASIYSGMHVILVKTDGTTFPNGDPWKCVTCGVPAENAVGIDNSQYDYPQAFRDGSRLLIGKNVLDCGPHQVASEACTPNNTFIYPLYWSVTADGSGSTGAFREQRLHPDNVHIEFNAFTFEDGALGELAYFARIRFNPSPTTGVPLAPRYDLVNVTGLYKTGAPSFFGTDDGNTLTINYSAIAVGESRGFNGDGTEVIYIGPSWESCNIDVFAVHLTTGAVRRLTDNPEYCDPVAFSPDNKWMAIMDTRGSGRQMFLAGMRGIPPLVDIVASVLPSSTRNNGVRRFFEPYLLDFYGDRGAYNGQRIIEDSVFGYEYVNDSNHGVPGSGRVSDPEWNGMADPRWSLDSTRVVFWQTLATAPDCGGANPLPCYPSQEPNGRDYRMYVATFTRRTPSLPAPVQEHADVIPWGTPYVPGSASPASARLASGVYTLHGQASGHATVNLTWGTTTIGTVSVVYENYSDDGQSYLNGCESVTASVADLYVYSFTWYSDITQSGAVNGTKKTGSSGYQATINVETNILTSNGSLVTTINGVKWPSPLSGT</sequence>
<keyword evidence="3" id="KW-1185">Reference proteome</keyword>
<keyword evidence="1" id="KW-0732">Signal</keyword>
<dbReference type="EMBL" id="CAWUHC010000023">
    <property type="protein sequence ID" value="CAK7218384.1"/>
    <property type="molecule type" value="Genomic_DNA"/>
</dbReference>
<comment type="caution">
    <text evidence="2">The sequence shown here is derived from an EMBL/GenBank/DDBJ whole genome shotgun (WGS) entry which is preliminary data.</text>
</comment>
<name>A0ABP0BGL8_9PEZI</name>
<feature type="signal peptide" evidence="1">
    <location>
        <begin position="1"/>
        <end position="22"/>
    </location>
</feature>
<accession>A0ABP0BGL8</accession>